<dbReference type="EMBL" id="BGZK01000416">
    <property type="protein sequence ID" value="GBP42358.1"/>
    <property type="molecule type" value="Genomic_DNA"/>
</dbReference>
<proteinExistence type="predicted"/>
<dbReference type="AlphaFoldDB" id="A0A4C1VTC0"/>
<reference evidence="1 2" key="1">
    <citation type="journal article" date="2019" name="Commun. Biol.">
        <title>The bagworm genome reveals a unique fibroin gene that provides high tensile strength.</title>
        <authorList>
            <person name="Kono N."/>
            <person name="Nakamura H."/>
            <person name="Ohtoshi R."/>
            <person name="Tomita M."/>
            <person name="Numata K."/>
            <person name="Arakawa K."/>
        </authorList>
    </citation>
    <scope>NUCLEOTIDE SEQUENCE [LARGE SCALE GENOMIC DNA]</scope>
</reference>
<keyword evidence="2" id="KW-1185">Reference proteome</keyword>
<accession>A0A4C1VTC0</accession>
<gene>
    <name evidence="1" type="ORF">EVAR_29617_1</name>
</gene>
<comment type="caution">
    <text evidence="1">The sequence shown here is derived from an EMBL/GenBank/DDBJ whole genome shotgun (WGS) entry which is preliminary data.</text>
</comment>
<name>A0A4C1VTC0_EUMVA</name>
<organism evidence="1 2">
    <name type="scientific">Eumeta variegata</name>
    <name type="common">Bagworm moth</name>
    <name type="synonym">Eumeta japonica</name>
    <dbReference type="NCBI Taxonomy" id="151549"/>
    <lineage>
        <taxon>Eukaryota</taxon>
        <taxon>Metazoa</taxon>
        <taxon>Ecdysozoa</taxon>
        <taxon>Arthropoda</taxon>
        <taxon>Hexapoda</taxon>
        <taxon>Insecta</taxon>
        <taxon>Pterygota</taxon>
        <taxon>Neoptera</taxon>
        <taxon>Endopterygota</taxon>
        <taxon>Lepidoptera</taxon>
        <taxon>Glossata</taxon>
        <taxon>Ditrysia</taxon>
        <taxon>Tineoidea</taxon>
        <taxon>Psychidae</taxon>
        <taxon>Oiketicinae</taxon>
        <taxon>Eumeta</taxon>
    </lineage>
</organism>
<evidence type="ECO:0000313" key="2">
    <source>
        <dbReference type="Proteomes" id="UP000299102"/>
    </source>
</evidence>
<protein>
    <submittedName>
        <fullName evidence="1">Uncharacterized protein</fullName>
    </submittedName>
</protein>
<dbReference type="Proteomes" id="UP000299102">
    <property type="component" value="Unassembled WGS sequence"/>
</dbReference>
<evidence type="ECO:0000313" key="1">
    <source>
        <dbReference type="EMBL" id="GBP42358.1"/>
    </source>
</evidence>
<sequence length="131" mass="14868">MQICTPLTVRWQSVSLSTAITLSVAIRRPFKRTRPAALQCFDRYLALSWADTNEETLYMYIYCILAGPADVVLHFLRRHRSSLSLHGSVNVFRGRARPPRLQSVKRSENEVSRRVHSAEYAGGSSACRSEL</sequence>